<dbReference type="Proteomes" id="UP000008237">
    <property type="component" value="Unassembled WGS sequence"/>
</dbReference>
<proteinExistence type="predicted"/>
<dbReference type="AlphaFoldDB" id="E2BDZ0"/>
<dbReference type="EMBL" id="GL447696">
    <property type="protein sequence ID" value="EFN86090.1"/>
    <property type="molecule type" value="Genomic_DNA"/>
</dbReference>
<reference evidence="1 2" key="1">
    <citation type="journal article" date="2010" name="Science">
        <title>Genomic comparison of the ants Camponotus floridanus and Harpegnathos saltator.</title>
        <authorList>
            <person name="Bonasio R."/>
            <person name="Zhang G."/>
            <person name="Ye C."/>
            <person name="Mutti N.S."/>
            <person name="Fang X."/>
            <person name="Qin N."/>
            <person name="Donahue G."/>
            <person name="Yang P."/>
            <person name="Li Q."/>
            <person name="Li C."/>
            <person name="Zhang P."/>
            <person name="Huang Z."/>
            <person name="Berger S.L."/>
            <person name="Reinberg D."/>
            <person name="Wang J."/>
            <person name="Liebig J."/>
        </authorList>
    </citation>
    <scope>NUCLEOTIDE SEQUENCE [LARGE SCALE GENOMIC DNA]</scope>
    <source>
        <strain evidence="1 2">R22 G/1</strain>
    </source>
</reference>
<name>E2BDZ0_HARSA</name>
<gene>
    <name evidence="1" type="ORF">EAI_00767</name>
</gene>
<sequence length="106" mass="11576">MRCVKQPTTICVTNFDNRMQPMFGQEARRHGNMLPNTTCGIICGPSNCGKTNVLISLLESLHGLPLKQTAGSSANVESNVDIKTEPLSMSTSVETKSVILKLKKKR</sequence>
<dbReference type="InParanoid" id="E2BDZ0"/>
<evidence type="ECO:0000313" key="2">
    <source>
        <dbReference type="Proteomes" id="UP000008237"/>
    </source>
</evidence>
<organism evidence="2">
    <name type="scientific">Harpegnathos saltator</name>
    <name type="common">Jerdon's jumping ant</name>
    <dbReference type="NCBI Taxonomy" id="610380"/>
    <lineage>
        <taxon>Eukaryota</taxon>
        <taxon>Metazoa</taxon>
        <taxon>Ecdysozoa</taxon>
        <taxon>Arthropoda</taxon>
        <taxon>Hexapoda</taxon>
        <taxon>Insecta</taxon>
        <taxon>Pterygota</taxon>
        <taxon>Neoptera</taxon>
        <taxon>Endopterygota</taxon>
        <taxon>Hymenoptera</taxon>
        <taxon>Apocrita</taxon>
        <taxon>Aculeata</taxon>
        <taxon>Formicoidea</taxon>
        <taxon>Formicidae</taxon>
        <taxon>Ponerinae</taxon>
        <taxon>Ponerini</taxon>
        <taxon>Harpegnathos</taxon>
    </lineage>
</organism>
<accession>E2BDZ0</accession>
<evidence type="ECO:0000313" key="1">
    <source>
        <dbReference type="EMBL" id="EFN86090.1"/>
    </source>
</evidence>
<keyword evidence="2" id="KW-1185">Reference proteome</keyword>
<protein>
    <submittedName>
        <fullName evidence="1">Uncharacterized protein</fullName>
    </submittedName>
</protein>